<keyword evidence="1" id="KW-0732">Signal</keyword>
<sequence length="130" mass="14575">MSKIIDLPLLIATLVMQNMPIFACQSSQLQPPIPALPMQDPQMPLYGEKLFASVKAQPEKRDKEEEQFDNNSMELIAASTSTTTMTPSSFAPPKISCNTAYVVAVTTQSYNEQTLQADYLNLVTKLQMWW</sequence>
<feature type="chain" id="PRO_5008147228" evidence="1">
    <location>
        <begin position="24"/>
        <end position="130"/>
    </location>
</feature>
<evidence type="ECO:0000313" key="2">
    <source>
        <dbReference type="Proteomes" id="UP000050741"/>
    </source>
</evidence>
<feature type="signal peptide" evidence="1">
    <location>
        <begin position="1"/>
        <end position="23"/>
    </location>
</feature>
<organism evidence="2 3">
    <name type="scientific">Globodera pallida</name>
    <name type="common">Potato cyst nematode worm</name>
    <name type="synonym">Heterodera pallida</name>
    <dbReference type="NCBI Taxonomy" id="36090"/>
    <lineage>
        <taxon>Eukaryota</taxon>
        <taxon>Metazoa</taxon>
        <taxon>Ecdysozoa</taxon>
        <taxon>Nematoda</taxon>
        <taxon>Chromadorea</taxon>
        <taxon>Rhabditida</taxon>
        <taxon>Tylenchina</taxon>
        <taxon>Tylenchomorpha</taxon>
        <taxon>Tylenchoidea</taxon>
        <taxon>Heteroderidae</taxon>
        <taxon>Heteroderinae</taxon>
        <taxon>Globodera</taxon>
    </lineage>
</organism>
<dbReference type="Proteomes" id="UP000050741">
    <property type="component" value="Unassembled WGS sequence"/>
</dbReference>
<evidence type="ECO:0000256" key="1">
    <source>
        <dbReference type="SAM" id="SignalP"/>
    </source>
</evidence>
<dbReference type="WBParaSite" id="GPLIN_000926500">
    <property type="protein sequence ID" value="GPLIN_000926500"/>
    <property type="gene ID" value="GPLIN_000926500"/>
</dbReference>
<reference evidence="3" key="2">
    <citation type="submission" date="2016-06" db="UniProtKB">
        <authorList>
            <consortium name="WormBaseParasite"/>
        </authorList>
    </citation>
    <scope>IDENTIFICATION</scope>
</reference>
<dbReference type="AlphaFoldDB" id="A0A183C8R9"/>
<proteinExistence type="predicted"/>
<reference evidence="2" key="1">
    <citation type="submission" date="2014-05" db="EMBL/GenBank/DDBJ databases">
        <title>The genome and life-stage specific transcriptomes of Globodera pallida elucidate key aspects of plant parasitism by a cyst nematode.</title>
        <authorList>
            <person name="Cotton J.A."/>
            <person name="Lilley C.J."/>
            <person name="Jones L.M."/>
            <person name="Kikuchi T."/>
            <person name="Reid A.J."/>
            <person name="Thorpe P."/>
            <person name="Tsai I.J."/>
            <person name="Beasley H."/>
            <person name="Blok V."/>
            <person name="Cock P.J.A."/>
            <person name="Van den Akker S.E."/>
            <person name="Holroyd N."/>
            <person name="Hunt M."/>
            <person name="Mantelin S."/>
            <person name="Naghra H."/>
            <person name="Pain A."/>
            <person name="Palomares-Rius J.E."/>
            <person name="Zarowiecki M."/>
            <person name="Berriman M."/>
            <person name="Jones J.T."/>
            <person name="Urwin P.E."/>
        </authorList>
    </citation>
    <scope>NUCLEOTIDE SEQUENCE [LARGE SCALE GENOMIC DNA]</scope>
    <source>
        <strain evidence="2">Lindley</strain>
    </source>
</reference>
<keyword evidence="2" id="KW-1185">Reference proteome</keyword>
<name>A0A183C8R9_GLOPA</name>
<accession>A0A183C8R9</accession>
<evidence type="ECO:0000313" key="3">
    <source>
        <dbReference type="WBParaSite" id="GPLIN_000926500"/>
    </source>
</evidence>
<protein>
    <submittedName>
        <fullName evidence="3">Uncharacterized protein</fullName>
    </submittedName>
</protein>